<evidence type="ECO:0000256" key="2">
    <source>
        <dbReference type="SAM" id="MobiDB-lite"/>
    </source>
</evidence>
<feature type="compositionally biased region" description="Polar residues" evidence="2">
    <location>
        <begin position="193"/>
        <end position="202"/>
    </location>
</feature>
<dbReference type="PANTHER" id="PTHR23148">
    <property type="entry name" value="SERINE/ARGININE REGULATED NUCLEAR MATRIX PROTEIN"/>
    <property type="match status" value="1"/>
</dbReference>
<dbReference type="AlphaFoldDB" id="A0A4U0URD0"/>
<dbReference type="GO" id="GO:0003723">
    <property type="term" value="F:RNA binding"/>
    <property type="evidence" value="ECO:0007669"/>
    <property type="project" value="TreeGrafter"/>
</dbReference>
<evidence type="ECO:0000259" key="3">
    <source>
        <dbReference type="PROSITE" id="PS51025"/>
    </source>
</evidence>
<dbReference type="GO" id="GO:0048024">
    <property type="term" value="P:regulation of mRNA splicing, via spliceosome"/>
    <property type="evidence" value="ECO:0007669"/>
    <property type="project" value="TreeGrafter"/>
</dbReference>
<dbReference type="InterPro" id="IPR036483">
    <property type="entry name" value="PWI_dom_sf"/>
</dbReference>
<keyword evidence="1" id="KW-0507">mRNA processing</keyword>
<comment type="caution">
    <text evidence="4">The sequence shown here is derived from an EMBL/GenBank/DDBJ whole genome shotgun (WGS) entry which is preliminary data.</text>
</comment>
<dbReference type="InterPro" id="IPR052225">
    <property type="entry name" value="Ser/Arg_repetitive_matrix"/>
</dbReference>
<name>A0A4U0URD0_9PEZI</name>
<dbReference type="EMBL" id="NAJP01000044">
    <property type="protein sequence ID" value="TKA38551.1"/>
    <property type="molecule type" value="Genomic_DNA"/>
</dbReference>
<dbReference type="PANTHER" id="PTHR23148:SF0">
    <property type="entry name" value="SERINE_ARGININE REPETITIVE MATRIX PROTEIN 1"/>
    <property type="match status" value="1"/>
</dbReference>
<evidence type="ECO:0000256" key="1">
    <source>
        <dbReference type="ARBA" id="ARBA00022664"/>
    </source>
</evidence>
<feature type="compositionally biased region" description="Basic and acidic residues" evidence="2">
    <location>
        <begin position="125"/>
        <end position="148"/>
    </location>
</feature>
<reference evidence="4 5" key="1">
    <citation type="submission" date="2017-03" db="EMBL/GenBank/DDBJ databases">
        <title>Genomes of endolithic fungi from Antarctica.</title>
        <authorList>
            <person name="Coleine C."/>
            <person name="Masonjones S."/>
            <person name="Stajich J.E."/>
        </authorList>
    </citation>
    <scope>NUCLEOTIDE SEQUENCE [LARGE SCALE GENOMIC DNA]</scope>
    <source>
        <strain evidence="4 5">CCFEE 5311</strain>
    </source>
</reference>
<dbReference type="Gene3D" id="1.20.1390.10">
    <property type="entry name" value="PWI domain"/>
    <property type="match status" value="1"/>
</dbReference>
<protein>
    <recommendedName>
        <fullName evidence="3">PWI domain-containing protein</fullName>
    </recommendedName>
</protein>
<dbReference type="GO" id="GO:0006397">
    <property type="term" value="P:mRNA processing"/>
    <property type="evidence" value="ECO:0007669"/>
    <property type="project" value="UniProtKB-KW"/>
</dbReference>
<gene>
    <name evidence="4" type="ORF">B0A54_09486</name>
</gene>
<evidence type="ECO:0000313" key="4">
    <source>
        <dbReference type="EMBL" id="TKA38551.1"/>
    </source>
</evidence>
<dbReference type="STRING" id="329885.A0A4U0URD0"/>
<feature type="region of interest" description="Disordered" evidence="2">
    <location>
        <begin position="183"/>
        <end position="202"/>
    </location>
</feature>
<proteinExistence type="predicted"/>
<dbReference type="GO" id="GO:0005681">
    <property type="term" value="C:spliceosomal complex"/>
    <property type="evidence" value="ECO:0007669"/>
    <property type="project" value="TreeGrafter"/>
</dbReference>
<sequence length="202" mass="23262">MSGKLTTDVDKRLLRTTKFPPEFNVKVDMTKVNFPVIKRWVQDEIERILGTEDEVVMNTIFNLVEESRYPNIKELQISLNGFLDKDAPKFCHDLWKYCISAQEGPNGVPKELLEAKKKELLQEKLEEDRAREEAQKRQEADREREVEIARTTPPHLPKTFAVAATEAHSSSFQIPLALSATQEASLTCRKRSNGVQERQQPR</sequence>
<feature type="domain" description="PWI" evidence="3">
    <location>
        <begin position="16"/>
        <end position="115"/>
    </location>
</feature>
<organism evidence="4 5">
    <name type="scientific">Friedmanniomyces endolithicus</name>
    <dbReference type="NCBI Taxonomy" id="329885"/>
    <lineage>
        <taxon>Eukaryota</taxon>
        <taxon>Fungi</taxon>
        <taxon>Dikarya</taxon>
        <taxon>Ascomycota</taxon>
        <taxon>Pezizomycotina</taxon>
        <taxon>Dothideomycetes</taxon>
        <taxon>Dothideomycetidae</taxon>
        <taxon>Mycosphaerellales</taxon>
        <taxon>Teratosphaeriaceae</taxon>
        <taxon>Friedmanniomyces</taxon>
    </lineage>
</organism>
<dbReference type="PROSITE" id="PS51025">
    <property type="entry name" value="PWI"/>
    <property type="match status" value="1"/>
</dbReference>
<dbReference type="Proteomes" id="UP000310066">
    <property type="component" value="Unassembled WGS sequence"/>
</dbReference>
<feature type="region of interest" description="Disordered" evidence="2">
    <location>
        <begin position="125"/>
        <end position="157"/>
    </location>
</feature>
<dbReference type="Pfam" id="PF01480">
    <property type="entry name" value="PWI"/>
    <property type="match status" value="1"/>
</dbReference>
<accession>A0A4U0URD0</accession>
<dbReference type="SMART" id="SM00311">
    <property type="entry name" value="PWI"/>
    <property type="match status" value="1"/>
</dbReference>
<dbReference type="OrthoDB" id="163257at2759"/>
<dbReference type="InterPro" id="IPR002483">
    <property type="entry name" value="PWI_dom"/>
</dbReference>
<evidence type="ECO:0000313" key="5">
    <source>
        <dbReference type="Proteomes" id="UP000310066"/>
    </source>
</evidence>
<dbReference type="SUPFAM" id="SSF101233">
    <property type="entry name" value="PWI domain"/>
    <property type="match status" value="1"/>
</dbReference>